<feature type="compositionally biased region" description="Low complexity" evidence="1">
    <location>
        <begin position="713"/>
        <end position="758"/>
    </location>
</feature>
<feature type="compositionally biased region" description="Basic and acidic residues" evidence="1">
    <location>
        <begin position="308"/>
        <end position="319"/>
    </location>
</feature>
<feature type="compositionally biased region" description="Pro residues" evidence="1">
    <location>
        <begin position="936"/>
        <end position="947"/>
    </location>
</feature>
<sequence length="1038" mass="108472">MDNPWANAWATSDNASTKDESSWEEPKKDDQSWIQPSTAAEPAWNPPSPKWTADEPTWTPSTPQWSQPGPESSLEPESETKEETEEEEIYLEPPASKLDDEEKQEIIVNEPVLEPAPPQSPLAALDGDAFGSFEDAQWGHGVTDATEDEEGGSPGPVDEWELARQEKAKQDEYVPPEVLAAILTQLETLSKDIFPTNSPNHDTAPKSIARDILEAVDGLEAISNQILPTSISLEPIPPFPKSWMYKKTADAVRLTRHADMAKQFSPLARYLESKGSTAWEASVKSRPELIHDDSDVMPVGWKVIDANKDKEASAPETKRKSTNILSSFFGRNKSSPVSSTRPSPAHSPRPSVDLGKPNSPITATSPTVAKTPISPPATQVAPTPTTLIPDPPSAAATVASPDIFPPEAPPPSAVSRFLGRFSRTKSNNANQSSMALSSDDLDFLSLSETDTFKTVPSALDDDDPLESEIFQNAPTNQKLPPPLAPPPIPKAIPPPPPPSNKPQNGVGKTLLSAPPALPLGLPTPTAASFDTGGFFDGARTPTEMTFSSGNSAIASKQANGGKGFGWVPPATSNGGSSKPDSSASSIYNTPSTSTLPSPLSSRPPSLKTGKRPTPVAIMSSSSSSKPTPSPRLAPPPGAAILPPPPSGQVSPPRSGPSSPLTLLDFGKATDKDTLPPLPSESYAGRSSIADDDDFADFQDSSFTSFRSASHGHSFNQSISSTSSASETSFFGGLGDSSMDSNMSGSVSGSSVGGDNESGLSDFDDFVSGLTALPKSNTGNLPPLPRLPSFTSRTVVSPPPSSPLTSPQRSSPAPQQPMAEMEAYHARTRALVDSAKGMKSWPSSSNIASPPSLASLSRQNTGNSSHHPTPISRQNTGTSPALSRQNTGNTNDKPSFPPVIMSAARQNTGTFPTAIMSSGSSRQPTTSKVSGGMLPILPGPPGFGPPPGAAKTSSPPVTMDIFGDNDGALPSKSLPVAVSPPPVVKQTLSVGNEDPLDLFGGSIGAGATLPKPSQPTTTPATGRSGGGLSAQDLSFFEGL</sequence>
<feature type="compositionally biased region" description="Basic and acidic residues" evidence="1">
    <location>
        <begin position="16"/>
        <end position="31"/>
    </location>
</feature>
<feature type="region of interest" description="Disordered" evidence="1">
    <location>
        <begin position="454"/>
        <end position="898"/>
    </location>
</feature>
<comment type="caution">
    <text evidence="2">The sequence shown here is derived from an EMBL/GenBank/DDBJ whole genome shotgun (WGS) entry which is preliminary data.</text>
</comment>
<accession>A0ABR3FY50</accession>
<proteinExistence type="predicted"/>
<dbReference type="Proteomes" id="UP001465976">
    <property type="component" value="Unassembled WGS sequence"/>
</dbReference>
<feature type="compositionally biased region" description="Basic and acidic residues" evidence="1">
    <location>
        <begin position="161"/>
        <end position="170"/>
    </location>
</feature>
<feature type="compositionally biased region" description="Low complexity" evidence="1">
    <location>
        <begin position="802"/>
        <end position="816"/>
    </location>
</feature>
<feature type="compositionally biased region" description="Pro residues" evidence="1">
    <location>
        <begin position="627"/>
        <end position="646"/>
    </location>
</feature>
<gene>
    <name evidence="2" type="ORF">V5O48_001526</name>
</gene>
<keyword evidence="3" id="KW-1185">Reference proteome</keyword>
<feature type="compositionally biased region" description="Polar residues" evidence="1">
    <location>
        <begin position="911"/>
        <end position="928"/>
    </location>
</feature>
<feature type="region of interest" description="Disordered" evidence="1">
    <location>
        <begin position="308"/>
        <end position="411"/>
    </location>
</feature>
<feature type="compositionally biased region" description="Low complexity" evidence="1">
    <location>
        <begin position="647"/>
        <end position="659"/>
    </location>
</feature>
<reference evidence="2 3" key="1">
    <citation type="submission" date="2024-02" db="EMBL/GenBank/DDBJ databases">
        <title>A draft genome for the cacao thread blight pathogen Marasmius crinis-equi.</title>
        <authorList>
            <person name="Cohen S.P."/>
            <person name="Baruah I.K."/>
            <person name="Amoako-Attah I."/>
            <person name="Bukari Y."/>
            <person name="Meinhardt L.W."/>
            <person name="Bailey B.A."/>
        </authorList>
    </citation>
    <scope>NUCLEOTIDE SEQUENCE [LARGE SCALE GENOMIC DNA]</scope>
    <source>
        <strain evidence="2 3">GH-76</strain>
    </source>
</reference>
<feature type="compositionally biased region" description="Low complexity" evidence="1">
    <location>
        <begin position="376"/>
        <end position="386"/>
    </location>
</feature>
<feature type="compositionally biased region" description="Pro residues" evidence="1">
    <location>
        <begin position="479"/>
        <end position="500"/>
    </location>
</feature>
<organism evidence="2 3">
    <name type="scientific">Marasmius crinis-equi</name>
    <dbReference type="NCBI Taxonomy" id="585013"/>
    <lineage>
        <taxon>Eukaryota</taxon>
        <taxon>Fungi</taxon>
        <taxon>Dikarya</taxon>
        <taxon>Basidiomycota</taxon>
        <taxon>Agaricomycotina</taxon>
        <taxon>Agaricomycetes</taxon>
        <taxon>Agaricomycetidae</taxon>
        <taxon>Agaricales</taxon>
        <taxon>Marasmiineae</taxon>
        <taxon>Marasmiaceae</taxon>
        <taxon>Marasmius</taxon>
    </lineage>
</organism>
<feature type="compositionally biased region" description="Low complexity" evidence="1">
    <location>
        <begin position="572"/>
        <end position="606"/>
    </location>
</feature>
<feature type="compositionally biased region" description="Acidic residues" evidence="1">
    <location>
        <begin position="74"/>
        <end position="90"/>
    </location>
</feature>
<feature type="region of interest" description="Disordered" evidence="1">
    <location>
        <begin position="911"/>
        <end position="979"/>
    </location>
</feature>
<feature type="compositionally biased region" description="Polar residues" evidence="1">
    <location>
        <begin position="359"/>
        <end position="368"/>
    </location>
</feature>
<feature type="region of interest" description="Disordered" evidence="1">
    <location>
        <begin position="1"/>
        <end position="170"/>
    </location>
</feature>
<feature type="compositionally biased region" description="Polar residues" evidence="1">
    <location>
        <begin position="332"/>
        <end position="342"/>
    </location>
</feature>
<evidence type="ECO:0000256" key="1">
    <source>
        <dbReference type="SAM" id="MobiDB-lite"/>
    </source>
</evidence>
<feature type="region of interest" description="Disordered" evidence="1">
    <location>
        <begin position="994"/>
        <end position="1038"/>
    </location>
</feature>
<dbReference type="EMBL" id="JBAHYK010000030">
    <property type="protein sequence ID" value="KAL0580456.1"/>
    <property type="molecule type" value="Genomic_DNA"/>
</dbReference>
<evidence type="ECO:0000313" key="3">
    <source>
        <dbReference type="Proteomes" id="UP001465976"/>
    </source>
</evidence>
<feature type="compositionally biased region" description="Low complexity" evidence="1">
    <location>
        <begin position="509"/>
        <end position="528"/>
    </location>
</feature>
<protein>
    <submittedName>
        <fullName evidence="2">Uncharacterized protein</fullName>
    </submittedName>
</protein>
<evidence type="ECO:0000313" key="2">
    <source>
        <dbReference type="EMBL" id="KAL0580456.1"/>
    </source>
</evidence>
<name>A0ABR3FY50_9AGAR</name>
<feature type="compositionally biased region" description="Polar residues" evidence="1">
    <location>
        <begin position="840"/>
        <end position="892"/>
    </location>
</feature>
<feature type="compositionally biased region" description="Polar residues" evidence="1">
    <location>
        <begin position="542"/>
        <end position="558"/>
    </location>
</feature>